<protein>
    <recommendedName>
        <fullName evidence="2">Papain-like cysteine peptidase</fullName>
    </recommendedName>
</protein>
<dbReference type="Pfam" id="PF08795">
    <property type="entry name" value="DUF1796"/>
    <property type="match status" value="1"/>
</dbReference>
<reference evidence="1" key="1">
    <citation type="journal article" date="2020" name="Nature">
        <title>Giant virus diversity and host interactions through global metagenomics.</title>
        <authorList>
            <person name="Schulz F."/>
            <person name="Roux S."/>
            <person name="Paez-Espino D."/>
            <person name="Jungbluth S."/>
            <person name="Walsh D.A."/>
            <person name="Denef V.J."/>
            <person name="McMahon K.D."/>
            <person name="Konstantinidis K.T."/>
            <person name="Eloe-Fadrosh E.A."/>
            <person name="Kyrpides N.C."/>
            <person name="Woyke T."/>
        </authorList>
    </citation>
    <scope>NUCLEOTIDE SEQUENCE</scope>
    <source>
        <strain evidence="1">GVMAG-M-3300023179-111</strain>
    </source>
</reference>
<sequence length="224" mass="27512">MNKFLKSFDKIISLGSNCYIKMFLDSHLKKEETQFFDYIGTSMWSINELIKNDFQGLYDYKNFEKKHILNKGDKYIFTNNLYYVRFKHDFNQNFSSNVNDIKEDKKFLEFVNKYKRRQKRFMEILNSKENILFIRYEEDNKDRIKYYEEKDEIEFIYEFMKILKTINPNKKFFFILLSHEKSLEDKDNNLFVVKINDPVKIWTEAPNKIKNTLLENEKKMNLIF</sequence>
<proteinExistence type="predicted"/>
<dbReference type="AlphaFoldDB" id="A0A6C0E1T5"/>
<evidence type="ECO:0008006" key="2">
    <source>
        <dbReference type="Google" id="ProtNLM"/>
    </source>
</evidence>
<accession>A0A6C0E1T5</accession>
<organism evidence="1">
    <name type="scientific">viral metagenome</name>
    <dbReference type="NCBI Taxonomy" id="1070528"/>
    <lineage>
        <taxon>unclassified sequences</taxon>
        <taxon>metagenomes</taxon>
        <taxon>organismal metagenomes</taxon>
    </lineage>
</organism>
<evidence type="ECO:0000313" key="1">
    <source>
        <dbReference type="EMBL" id="QHT22550.1"/>
    </source>
</evidence>
<dbReference type="EMBL" id="MN739712">
    <property type="protein sequence ID" value="QHT22550.1"/>
    <property type="molecule type" value="Genomic_DNA"/>
</dbReference>
<name>A0A6C0E1T5_9ZZZZ</name>
<dbReference type="InterPro" id="IPR014903">
    <property type="entry name" value="DUF1796"/>
</dbReference>